<keyword evidence="7 8" id="KW-0472">Membrane</keyword>
<evidence type="ECO:0000256" key="6">
    <source>
        <dbReference type="ARBA" id="ARBA00022989"/>
    </source>
</evidence>
<feature type="transmembrane region" description="Helical" evidence="8">
    <location>
        <begin position="289"/>
        <end position="309"/>
    </location>
</feature>
<evidence type="ECO:0000259" key="9">
    <source>
        <dbReference type="Pfam" id="PF00892"/>
    </source>
</evidence>
<feature type="domain" description="EamA" evidence="9">
    <location>
        <begin position="33"/>
        <end position="165"/>
    </location>
</feature>
<dbReference type="OrthoDB" id="369870at2"/>
<comment type="similarity">
    <text evidence="2">Belongs to the EamA transporter family.</text>
</comment>
<dbReference type="Pfam" id="PF00892">
    <property type="entry name" value="EamA"/>
    <property type="match status" value="1"/>
</dbReference>
<keyword evidence="3" id="KW-0813">Transport</keyword>
<evidence type="ECO:0000256" key="4">
    <source>
        <dbReference type="ARBA" id="ARBA00022475"/>
    </source>
</evidence>
<feature type="transmembrane region" description="Helical" evidence="8">
    <location>
        <begin position="60"/>
        <end position="81"/>
    </location>
</feature>
<dbReference type="SUPFAM" id="SSF103481">
    <property type="entry name" value="Multidrug resistance efflux transporter EmrE"/>
    <property type="match status" value="2"/>
</dbReference>
<feature type="transmembrane region" description="Helical" evidence="8">
    <location>
        <begin position="173"/>
        <end position="188"/>
    </location>
</feature>
<feature type="transmembrane region" description="Helical" evidence="8">
    <location>
        <begin position="30"/>
        <end position="48"/>
    </location>
</feature>
<dbReference type="RefSeq" id="WP_126010798.1">
    <property type="nucleotide sequence ID" value="NZ_CP032509.1"/>
</dbReference>
<accession>A0A3S9B6K2</accession>
<dbReference type="InterPro" id="IPR037185">
    <property type="entry name" value="EmrE-like"/>
</dbReference>
<dbReference type="InterPro" id="IPR000620">
    <property type="entry name" value="EamA_dom"/>
</dbReference>
<feature type="transmembrane region" description="Helical" evidence="8">
    <location>
        <begin position="125"/>
        <end position="142"/>
    </location>
</feature>
<dbReference type="EMBL" id="CP032509">
    <property type="protein sequence ID" value="AZN72471.1"/>
    <property type="molecule type" value="Genomic_DNA"/>
</dbReference>
<dbReference type="Proteomes" id="UP000268192">
    <property type="component" value="Chromosome"/>
</dbReference>
<evidence type="ECO:0000256" key="1">
    <source>
        <dbReference type="ARBA" id="ARBA00004651"/>
    </source>
</evidence>
<evidence type="ECO:0000256" key="8">
    <source>
        <dbReference type="SAM" id="Phobius"/>
    </source>
</evidence>
<dbReference type="KEGG" id="abaw:D5400_15420"/>
<sequence>MKRSEDCGAPGPAAAGANTPVATGDTAQGFVTAGAAYLLWGLVLPFFMKALDHINPVEIVAHRILWAVPAGAVILIWLGRTADLMTALKSPKVVAMAAVTATIISINWGVYVYAIASNQALEASLGYYINPLISVLMGVFLLGEKPSRLQWVAIALAGLAVIILTVFAGKLPWISLVLAFSFATYGYLRKTLPIGPSQGFLLEVIILTPIALVLIGWFIAQGDNHFLAGSNFDTWMLVAAGPVTAIPLVLFAFGAKGLRLATIGLMQYSVPTLVLLIAVFFFGEPFAGPQIVAFALIWIALAIYTSTLLRRPKAA</sequence>
<proteinExistence type="inferred from homology"/>
<keyword evidence="6 8" id="KW-1133">Transmembrane helix</keyword>
<dbReference type="NCBIfam" id="TIGR00688">
    <property type="entry name" value="rarD"/>
    <property type="match status" value="1"/>
</dbReference>
<evidence type="ECO:0000256" key="3">
    <source>
        <dbReference type="ARBA" id="ARBA00022448"/>
    </source>
</evidence>
<keyword evidence="5 8" id="KW-0812">Transmembrane</keyword>
<evidence type="ECO:0000256" key="7">
    <source>
        <dbReference type="ARBA" id="ARBA00023136"/>
    </source>
</evidence>
<evidence type="ECO:0000313" key="11">
    <source>
        <dbReference type="Proteomes" id="UP000268192"/>
    </source>
</evidence>
<feature type="transmembrane region" description="Helical" evidence="8">
    <location>
        <begin position="200"/>
        <end position="220"/>
    </location>
</feature>
<evidence type="ECO:0000256" key="2">
    <source>
        <dbReference type="ARBA" id="ARBA00007362"/>
    </source>
</evidence>
<evidence type="ECO:0000256" key="5">
    <source>
        <dbReference type="ARBA" id="ARBA00022692"/>
    </source>
</evidence>
<protein>
    <submittedName>
        <fullName evidence="10">EamA family transporter RarD</fullName>
    </submittedName>
</protein>
<keyword evidence="11" id="KW-1185">Reference proteome</keyword>
<comment type="subcellular location">
    <subcellularLocation>
        <location evidence="1">Cell membrane</location>
        <topology evidence="1">Multi-pass membrane protein</topology>
    </subcellularLocation>
</comment>
<name>A0A3S9B6K2_9HYPH</name>
<feature type="transmembrane region" description="Helical" evidence="8">
    <location>
        <begin position="149"/>
        <end position="167"/>
    </location>
</feature>
<dbReference type="GO" id="GO:0005886">
    <property type="term" value="C:plasma membrane"/>
    <property type="evidence" value="ECO:0007669"/>
    <property type="project" value="UniProtKB-SubCell"/>
</dbReference>
<feature type="transmembrane region" description="Helical" evidence="8">
    <location>
        <begin position="265"/>
        <end position="283"/>
    </location>
</feature>
<evidence type="ECO:0000313" key="10">
    <source>
        <dbReference type="EMBL" id="AZN72471.1"/>
    </source>
</evidence>
<gene>
    <name evidence="10" type="primary">rarD</name>
    <name evidence="10" type="ORF">D5400_15420</name>
</gene>
<reference evidence="10 11" key="1">
    <citation type="submission" date="2018-09" db="EMBL/GenBank/DDBJ databases">
        <title>Marinorhizobium profundi gen. nov., sp. nov., isolated from a deep-sea sediment sample from the New Britain Trench and proposal of Marinorhizobiaceae fam. nov. in the order Rhizobiales of the class Alphaproteobacteria.</title>
        <authorList>
            <person name="Cao J."/>
        </authorList>
    </citation>
    <scope>NUCLEOTIDE SEQUENCE [LARGE SCALE GENOMIC DNA]</scope>
    <source>
        <strain evidence="10 11">WS11</strain>
    </source>
</reference>
<organism evidence="10 11">
    <name type="scientific">Georhizobium profundi</name>
    <dbReference type="NCBI Taxonomy" id="2341112"/>
    <lineage>
        <taxon>Bacteria</taxon>
        <taxon>Pseudomonadati</taxon>
        <taxon>Pseudomonadota</taxon>
        <taxon>Alphaproteobacteria</taxon>
        <taxon>Hyphomicrobiales</taxon>
        <taxon>Rhizobiaceae</taxon>
        <taxon>Georhizobium</taxon>
    </lineage>
</organism>
<feature type="transmembrane region" description="Helical" evidence="8">
    <location>
        <begin position="232"/>
        <end position="253"/>
    </location>
</feature>
<feature type="transmembrane region" description="Helical" evidence="8">
    <location>
        <begin position="93"/>
        <end position="113"/>
    </location>
</feature>
<dbReference type="InterPro" id="IPR004626">
    <property type="entry name" value="RarD"/>
</dbReference>
<dbReference type="AlphaFoldDB" id="A0A3S9B6K2"/>
<keyword evidence="4" id="KW-1003">Cell membrane</keyword>